<dbReference type="Pfam" id="PF00160">
    <property type="entry name" value="Pro_isomerase"/>
    <property type="match status" value="1"/>
</dbReference>
<feature type="compositionally biased region" description="Basic residues" evidence="6">
    <location>
        <begin position="998"/>
        <end position="1012"/>
    </location>
</feature>
<dbReference type="FunFam" id="2.40.100.10:FF:000002">
    <property type="entry name" value="Peptidyl-prolyl cis-trans isomerase"/>
    <property type="match status" value="1"/>
</dbReference>
<gene>
    <name evidence="10" type="ORF">PROFUN_09814</name>
</gene>
<feature type="domain" description="Protein kinase" evidence="8">
    <location>
        <begin position="7"/>
        <end position="257"/>
    </location>
</feature>
<dbReference type="PROSITE" id="PS50011">
    <property type="entry name" value="PROTEIN_KINASE_DOM"/>
    <property type="match status" value="1"/>
</dbReference>
<feature type="region of interest" description="Disordered" evidence="6">
    <location>
        <begin position="431"/>
        <end position="462"/>
    </location>
</feature>
<dbReference type="GO" id="GO:0005737">
    <property type="term" value="C:cytoplasm"/>
    <property type="evidence" value="ECO:0007669"/>
    <property type="project" value="TreeGrafter"/>
</dbReference>
<keyword evidence="11" id="KW-1185">Reference proteome</keyword>
<dbReference type="SUPFAM" id="SSF55550">
    <property type="entry name" value="SH2 domain"/>
    <property type="match status" value="2"/>
</dbReference>
<dbReference type="PROSITE" id="PS50072">
    <property type="entry name" value="CSA_PPIASE_2"/>
    <property type="match status" value="1"/>
</dbReference>
<dbReference type="PANTHER" id="PTHR11071:SF561">
    <property type="entry name" value="PEPTIDYL-PROLYL CIS-TRANS ISOMERASE D-RELATED"/>
    <property type="match status" value="1"/>
</dbReference>
<dbReference type="GO" id="GO:0016018">
    <property type="term" value="F:cyclosporin A binding"/>
    <property type="evidence" value="ECO:0007669"/>
    <property type="project" value="TreeGrafter"/>
</dbReference>
<dbReference type="CDD" id="cd01926">
    <property type="entry name" value="cyclophilin_ABH_like"/>
    <property type="match status" value="1"/>
</dbReference>
<dbReference type="PANTHER" id="PTHR11071">
    <property type="entry name" value="PEPTIDYL-PROLYL CIS-TRANS ISOMERASE"/>
    <property type="match status" value="1"/>
</dbReference>
<dbReference type="InterPro" id="IPR011009">
    <property type="entry name" value="Kinase-like_dom_sf"/>
</dbReference>
<dbReference type="OrthoDB" id="67310at2759"/>
<dbReference type="EC" id="5.2.1.8" evidence="2"/>
<dbReference type="GO" id="GO:0005524">
    <property type="term" value="F:ATP binding"/>
    <property type="evidence" value="ECO:0007669"/>
    <property type="project" value="InterPro"/>
</dbReference>
<dbReference type="Gene3D" id="2.40.100.10">
    <property type="entry name" value="Cyclophilin-like"/>
    <property type="match status" value="1"/>
</dbReference>
<feature type="region of interest" description="Disordered" evidence="6">
    <location>
        <begin position="998"/>
        <end position="1018"/>
    </location>
</feature>
<dbReference type="SUPFAM" id="SSF81606">
    <property type="entry name" value="PP2C-like"/>
    <property type="match status" value="1"/>
</dbReference>
<dbReference type="CDD" id="cd00173">
    <property type="entry name" value="SH2"/>
    <property type="match status" value="2"/>
</dbReference>
<feature type="region of interest" description="Disordered" evidence="6">
    <location>
        <begin position="839"/>
        <end position="861"/>
    </location>
</feature>
<dbReference type="Gene3D" id="3.60.40.10">
    <property type="entry name" value="PPM-type phosphatase domain"/>
    <property type="match status" value="1"/>
</dbReference>
<dbReference type="InterPro" id="IPR020892">
    <property type="entry name" value="Cyclophilin-type_PPIase_CS"/>
</dbReference>
<dbReference type="GO" id="GO:0003755">
    <property type="term" value="F:peptidyl-prolyl cis-trans isomerase activity"/>
    <property type="evidence" value="ECO:0007669"/>
    <property type="project" value="UniProtKB-KW"/>
</dbReference>
<dbReference type="Gene3D" id="3.30.505.10">
    <property type="entry name" value="SH2 domain"/>
    <property type="match status" value="2"/>
</dbReference>
<keyword evidence="4" id="KW-0413">Isomerase</keyword>
<dbReference type="InterPro" id="IPR002130">
    <property type="entry name" value="Cyclophilin-type_PPIase_dom"/>
</dbReference>
<keyword evidence="3" id="KW-0697">Rotamase</keyword>
<organism evidence="10 11">
    <name type="scientific">Planoprotostelium fungivorum</name>
    <dbReference type="NCBI Taxonomy" id="1890364"/>
    <lineage>
        <taxon>Eukaryota</taxon>
        <taxon>Amoebozoa</taxon>
        <taxon>Evosea</taxon>
        <taxon>Variosea</taxon>
        <taxon>Cavosteliida</taxon>
        <taxon>Cavosteliaceae</taxon>
        <taxon>Planoprotostelium</taxon>
    </lineage>
</organism>
<protein>
    <recommendedName>
        <fullName evidence="2">peptidylprolyl isomerase</fullName>
        <ecNumber evidence="2">5.2.1.8</ecNumber>
    </recommendedName>
</protein>
<feature type="domain" description="SH2" evidence="7">
    <location>
        <begin position="1103"/>
        <end position="1198"/>
    </location>
</feature>
<dbReference type="PROSITE" id="PS00170">
    <property type="entry name" value="CSA_PPIASE_1"/>
    <property type="match status" value="1"/>
</dbReference>
<dbReference type="InterPro" id="IPR029000">
    <property type="entry name" value="Cyclophilin-like_dom_sf"/>
</dbReference>
<reference evidence="10 11" key="1">
    <citation type="journal article" date="2018" name="Genome Biol. Evol.">
        <title>Multiple Roots of Fruiting Body Formation in Amoebozoa.</title>
        <authorList>
            <person name="Hillmann F."/>
            <person name="Forbes G."/>
            <person name="Novohradska S."/>
            <person name="Ferling I."/>
            <person name="Riege K."/>
            <person name="Groth M."/>
            <person name="Westermann M."/>
            <person name="Marz M."/>
            <person name="Spaller T."/>
            <person name="Winckler T."/>
            <person name="Schaap P."/>
            <person name="Glockner G."/>
        </authorList>
    </citation>
    <scope>NUCLEOTIDE SEQUENCE [LARGE SCALE GENOMIC DNA]</scope>
    <source>
        <strain evidence="10 11">Jena</strain>
    </source>
</reference>
<dbReference type="SUPFAM" id="SSF50891">
    <property type="entry name" value="Cyclophilin-like"/>
    <property type="match status" value="1"/>
</dbReference>
<accession>A0A2P6NGQ5</accession>
<dbReference type="SMART" id="SM00252">
    <property type="entry name" value="SH2"/>
    <property type="match status" value="1"/>
</dbReference>
<name>A0A2P6NGQ5_9EUKA</name>
<dbReference type="Proteomes" id="UP000241769">
    <property type="component" value="Unassembled WGS sequence"/>
</dbReference>
<comment type="caution">
    <text evidence="10">The sequence shown here is derived from an EMBL/GenBank/DDBJ whole genome shotgun (WGS) entry which is preliminary data.</text>
</comment>
<dbReference type="Gene3D" id="1.10.510.10">
    <property type="entry name" value="Transferase(Phosphotransferase) domain 1"/>
    <property type="match status" value="1"/>
</dbReference>
<evidence type="ECO:0000313" key="11">
    <source>
        <dbReference type="Proteomes" id="UP000241769"/>
    </source>
</evidence>
<dbReference type="GO" id="GO:0004672">
    <property type="term" value="F:protein kinase activity"/>
    <property type="evidence" value="ECO:0007669"/>
    <property type="project" value="InterPro"/>
</dbReference>
<evidence type="ECO:0000256" key="4">
    <source>
        <dbReference type="ARBA" id="ARBA00023235"/>
    </source>
</evidence>
<dbReference type="InterPro" id="IPR000980">
    <property type="entry name" value="SH2"/>
</dbReference>
<dbReference type="InterPro" id="IPR000719">
    <property type="entry name" value="Prot_kinase_dom"/>
</dbReference>
<dbReference type="Pfam" id="PF00017">
    <property type="entry name" value="SH2"/>
    <property type="match status" value="1"/>
</dbReference>
<dbReference type="InterPro" id="IPR036457">
    <property type="entry name" value="PPM-type-like_dom_sf"/>
</dbReference>
<evidence type="ECO:0000259" key="7">
    <source>
        <dbReference type="PROSITE" id="PS50001"/>
    </source>
</evidence>
<dbReference type="GO" id="GO:0006457">
    <property type="term" value="P:protein folding"/>
    <property type="evidence" value="ECO:0007669"/>
    <property type="project" value="InterPro"/>
</dbReference>
<sequence>MSSGYRYEEIKSMGSGGHGDIFSARQYPGRKKVVLKRIPRTENPDRVRFEMEAGVRLRDVRGVPRFYHAIEEADFVWLVFDMVEGMDLYSYLQTCEEMTQREVRKILKQLIAIIEQIHNKAVTQIMYNPTSGAVSVIDFGLSHLFDVGRRDDTCNDFVGTREYSAPELILCSEGYSSKAADVWSLGVTVFTLCFRMFPFSYDADMRQWVTEARKYPPPDFPPEHSQMESCVNLLRGMLESDPRKRLTLGEVKRHAFVKSKKRWRLRLTLLFHSSLLKTLQESSVYPMSDEETIHRHLSRPSSLDSGEGAHTSQCASSIIESFGDRPSLEWDEIAFILHSPNSVSCTNATHNDVEKLKPHLISADNRVTRLRLRKLLIDFDPVIRSDDGEPPTIGYTLERIVDLLNERKEDTPTESGSPTLWSSTNLRLSESPQISGGRWRHGTIEGTPPEGTRPAPTPTMSSNSPQLILLKCLDSLLTFTAPENQIDWGDEAPTIQQDMERAVRVLKRLLGEHDRLDELAELSTASSLYNEISMYRDSMVKAIQKTQSGQTVRRKKKLELSIEIILCRIEELNGEVRNKALSRLRESEERLYMDVMNGIDEDERWTPPDRVNPDWHSVTKSKEIMQTMCDESSILEREERFKLISALKCKDLVAVPSTGSEQWMNSNGGNDEEIHSVEGLLSGRTISTYATISRIDPASNQEIVTNLGHPIADKYCVCYSKNRIIPVVADGCGWGNGPARAAKRASRMFCEFISRHQDQIETVGDAAEFILQAFKVCHRAILHGITPEMGTAGTTTILGGVLLQVDQTSNEDGDCPPCPITHHFQIEEHHPSSLCAVTKGNRGSSDVKDPGAGRIGPWDEGDRPDLRNVGIHAVFCDEGDMVLLMSDGVHDNITPKSLGLSPSEEGLQVPENQWENMPDLDLYMSKRMEQKITQLTAGSTDPEEANQKILDYCFNLTQPLRDLYTRVDNPGKYDVKEYPGKPDHTTCITIKVGLRGHQAGKNKKPLHNRREQRRSEQYEELDDEKINKLWTNLYGDTDMIGWEYFLHNLGIQIKPKQADQLRIILDNTCTNTVTRVKFIELMKCFGPRSQILANVARTVSAQWFHGYISASDSRKLLVHEPPGTFLFRFSASRPGVFALDYVTYDERKPISSVLIGGRSKGDTCINATSLNSSGGFTPLLASADPPVFDTLELMIDMYIANGTLKQPYLPRFTNSQWFWTENPDAETEEKLRSSPRGTFMIVYDPECGQGTPFTLRAVFVGRENRLERVSIGRTPEGYRLANYGQIHPTLEDLVESGRQSGFFVTHILTTHNMKRSSIILLLTLTVLLSLVSAETKKGPKVTHKVYFDIEIDGTPSGRIVFGLYGATVPKTAENFRALCTGEKGVGKSGKPLHFKGSSFHRIIPQFMIQGGDFTNGDGTGGESIYGNKFEDENFKLKHTKTGLLSMANAGKNTNGSQFFITTVKTAWLDGKHVVFGEVLEGYDIVQKIESKGSGSGKPSVIVTIADSGELTNAQ</sequence>
<dbReference type="InterPro" id="IPR036860">
    <property type="entry name" value="SH2_dom_sf"/>
</dbReference>
<dbReference type="STRING" id="1890364.A0A2P6NGQ5"/>
<dbReference type="Pfam" id="PF00069">
    <property type="entry name" value="Pkinase"/>
    <property type="match status" value="1"/>
</dbReference>
<dbReference type="EMBL" id="MDYQ01000089">
    <property type="protein sequence ID" value="PRP83135.1"/>
    <property type="molecule type" value="Genomic_DNA"/>
</dbReference>
<evidence type="ECO:0000256" key="5">
    <source>
        <dbReference type="PROSITE-ProRule" id="PRU00191"/>
    </source>
</evidence>
<dbReference type="PROSITE" id="PS50001">
    <property type="entry name" value="SH2"/>
    <property type="match status" value="1"/>
</dbReference>
<keyword evidence="5" id="KW-0727">SH2 domain</keyword>
<evidence type="ECO:0000256" key="3">
    <source>
        <dbReference type="ARBA" id="ARBA00023110"/>
    </source>
</evidence>
<dbReference type="SUPFAM" id="SSF56112">
    <property type="entry name" value="Protein kinase-like (PK-like)"/>
    <property type="match status" value="1"/>
</dbReference>
<dbReference type="PRINTS" id="PR00153">
    <property type="entry name" value="CSAPPISMRASE"/>
</dbReference>
<feature type="domain" description="PPIase cyclophilin-type" evidence="9">
    <location>
        <begin position="1346"/>
        <end position="1509"/>
    </location>
</feature>
<comment type="similarity">
    <text evidence="1">Belongs to the cyclophilin-type PPIase family.</text>
</comment>
<evidence type="ECO:0000256" key="6">
    <source>
        <dbReference type="SAM" id="MobiDB-lite"/>
    </source>
</evidence>
<proteinExistence type="inferred from homology"/>
<evidence type="ECO:0000313" key="10">
    <source>
        <dbReference type="EMBL" id="PRP83135.1"/>
    </source>
</evidence>
<evidence type="ECO:0000256" key="1">
    <source>
        <dbReference type="ARBA" id="ARBA00007365"/>
    </source>
</evidence>
<evidence type="ECO:0000259" key="8">
    <source>
        <dbReference type="PROSITE" id="PS50011"/>
    </source>
</evidence>
<evidence type="ECO:0000256" key="2">
    <source>
        <dbReference type="ARBA" id="ARBA00013194"/>
    </source>
</evidence>
<evidence type="ECO:0000259" key="9">
    <source>
        <dbReference type="PROSITE" id="PS50072"/>
    </source>
</evidence>
<dbReference type="InParanoid" id="A0A2P6NGQ5"/>